<dbReference type="AlphaFoldDB" id="A0A1M4TNX8"/>
<dbReference type="OrthoDB" id="9842294at2"/>
<feature type="region of interest" description="Disordered" evidence="1">
    <location>
        <begin position="25"/>
        <end position="74"/>
    </location>
</feature>
<dbReference type="STRING" id="288992.SAMN04488522_101265"/>
<feature type="compositionally biased region" description="Polar residues" evidence="1">
    <location>
        <begin position="25"/>
        <end position="43"/>
    </location>
</feature>
<organism evidence="2 3">
    <name type="scientific">Pedobacter caeni</name>
    <dbReference type="NCBI Taxonomy" id="288992"/>
    <lineage>
        <taxon>Bacteria</taxon>
        <taxon>Pseudomonadati</taxon>
        <taxon>Bacteroidota</taxon>
        <taxon>Sphingobacteriia</taxon>
        <taxon>Sphingobacteriales</taxon>
        <taxon>Sphingobacteriaceae</taxon>
        <taxon>Pedobacter</taxon>
    </lineage>
</organism>
<keyword evidence="3" id="KW-1185">Reference proteome</keyword>
<accession>A0A1M4TNX8</accession>
<dbReference type="RefSeq" id="WP_073226403.1">
    <property type="nucleotide sequence ID" value="NZ_FQUQ01000001.1"/>
</dbReference>
<evidence type="ECO:0000313" key="3">
    <source>
        <dbReference type="Proteomes" id="UP000184287"/>
    </source>
</evidence>
<evidence type="ECO:0000256" key="1">
    <source>
        <dbReference type="SAM" id="MobiDB-lite"/>
    </source>
</evidence>
<gene>
    <name evidence="2" type="ORF">SAMN04488522_101265</name>
</gene>
<feature type="region of interest" description="Disordered" evidence="1">
    <location>
        <begin position="162"/>
        <end position="185"/>
    </location>
</feature>
<evidence type="ECO:0000313" key="2">
    <source>
        <dbReference type="EMBL" id="SHE46202.1"/>
    </source>
</evidence>
<proteinExistence type="predicted"/>
<sequence length="214" mass="23554">MIGFKLSILIIASTLLLSCSDNDNKSSNARTAVQTQPASSASADYSLAEPGVQSSSFLPTRHEETMTKEKKYNPDGSVTVTTITTDGLETKKTEETLFPNVDASSGITNEKQYITDNFSEAHDYARKAYLNATDVENANDYLKKAMSYFEDAESDANEVDCDDAQSSAADGYSYAKKGYNETDPGEIERYAKKAMNEAEEGKNSMEECQRKNQM</sequence>
<dbReference type="Proteomes" id="UP000184287">
    <property type="component" value="Unassembled WGS sequence"/>
</dbReference>
<name>A0A1M4TNX8_9SPHI</name>
<protein>
    <submittedName>
        <fullName evidence="2">Uncharacterized protein</fullName>
    </submittedName>
</protein>
<dbReference type="PROSITE" id="PS51257">
    <property type="entry name" value="PROKAR_LIPOPROTEIN"/>
    <property type="match status" value="1"/>
</dbReference>
<reference evidence="3" key="1">
    <citation type="submission" date="2016-11" db="EMBL/GenBank/DDBJ databases">
        <authorList>
            <person name="Varghese N."/>
            <person name="Submissions S."/>
        </authorList>
    </citation>
    <scope>NUCLEOTIDE SEQUENCE [LARGE SCALE GENOMIC DNA]</scope>
    <source>
        <strain evidence="3">DSM 16990</strain>
    </source>
</reference>
<feature type="compositionally biased region" description="Basic and acidic residues" evidence="1">
    <location>
        <begin position="60"/>
        <end position="73"/>
    </location>
</feature>
<dbReference type="EMBL" id="FQUQ01000001">
    <property type="protein sequence ID" value="SHE46202.1"/>
    <property type="molecule type" value="Genomic_DNA"/>
</dbReference>